<dbReference type="Proteomes" id="UP000034521">
    <property type="component" value="Unassembled WGS sequence"/>
</dbReference>
<gene>
    <name evidence="2" type="ORF">UW52_C0071G0005</name>
</gene>
<dbReference type="GO" id="GO:0003964">
    <property type="term" value="F:RNA-directed DNA polymerase activity"/>
    <property type="evidence" value="ECO:0007669"/>
    <property type="project" value="UniProtKB-KW"/>
</dbReference>
<keyword evidence="2" id="KW-0695">RNA-directed DNA polymerase</keyword>
<dbReference type="PROSITE" id="PS50878">
    <property type="entry name" value="RT_POL"/>
    <property type="match status" value="1"/>
</dbReference>
<dbReference type="AlphaFoldDB" id="A0A0G1IE88"/>
<evidence type="ECO:0000313" key="3">
    <source>
        <dbReference type="Proteomes" id="UP000034521"/>
    </source>
</evidence>
<dbReference type="CDD" id="cd01651">
    <property type="entry name" value="RT_G2_intron"/>
    <property type="match status" value="1"/>
</dbReference>
<organism evidence="2 3">
    <name type="scientific">Candidatus Gottesmanbacteria bacterium GW2011_GWA1_44_24b</name>
    <dbReference type="NCBI Taxonomy" id="1618437"/>
    <lineage>
        <taxon>Bacteria</taxon>
        <taxon>Candidatus Gottesmaniibacteriota</taxon>
    </lineage>
</organism>
<dbReference type="InterPro" id="IPR051083">
    <property type="entry name" value="GrpII_Intron_Splice-Mob/Def"/>
</dbReference>
<dbReference type="PANTHER" id="PTHR34047">
    <property type="entry name" value="NUCLEAR INTRON MATURASE 1, MITOCHONDRIAL-RELATED"/>
    <property type="match status" value="1"/>
</dbReference>
<proteinExistence type="predicted"/>
<dbReference type="InterPro" id="IPR043502">
    <property type="entry name" value="DNA/RNA_pol_sf"/>
</dbReference>
<dbReference type="Pfam" id="PF00078">
    <property type="entry name" value="RVT_1"/>
    <property type="match status" value="1"/>
</dbReference>
<feature type="domain" description="Reverse transcriptase" evidence="1">
    <location>
        <begin position="54"/>
        <end position="277"/>
    </location>
</feature>
<accession>A0A0G1IE88</accession>
<dbReference type="SUPFAM" id="SSF56672">
    <property type="entry name" value="DNA/RNA polymerases"/>
    <property type="match status" value="1"/>
</dbReference>
<comment type="caution">
    <text evidence="2">The sequence shown here is derived from an EMBL/GenBank/DDBJ whole genome shotgun (WGS) entry which is preliminary data.</text>
</comment>
<protein>
    <submittedName>
        <fullName evidence="2">Retron-type reverse transcriptase</fullName>
    </submittedName>
</protein>
<keyword evidence="2" id="KW-0548">Nucleotidyltransferase</keyword>
<dbReference type="EMBL" id="LCIQ01000071">
    <property type="protein sequence ID" value="KKT57118.1"/>
    <property type="molecule type" value="Genomic_DNA"/>
</dbReference>
<keyword evidence="2" id="KW-0808">Transferase</keyword>
<evidence type="ECO:0000313" key="2">
    <source>
        <dbReference type="EMBL" id="KKT57118.1"/>
    </source>
</evidence>
<dbReference type="PATRIC" id="fig|1618437.3.peg.1108"/>
<name>A0A0G1IE88_9BACT</name>
<reference evidence="2 3" key="1">
    <citation type="journal article" date="2015" name="Nature">
        <title>rRNA introns, odd ribosomes, and small enigmatic genomes across a large radiation of phyla.</title>
        <authorList>
            <person name="Brown C.T."/>
            <person name="Hug L.A."/>
            <person name="Thomas B.C."/>
            <person name="Sharon I."/>
            <person name="Castelle C.J."/>
            <person name="Singh A."/>
            <person name="Wilkins M.J."/>
            <person name="Williams K.H."/>
            <person name="Banfield J.F."/>
        </authorList>
    </citation>
    <scope>NUCLEOTIDE SEQUENCE [LARGE SCALE GENOMIC DNA]</scope>
</reference>
<dbReference type="InterPro" id="IPR000477">
    <property type="entry name" value="RT_dom"/>
</dbReference>
<sequence>MINNLFDKTISLESLLEAWDKFKIGKRKKPDVQVFEKKLEDNLFNLHEELASKTYRHEPYKEFYIRDPKVRLIHKSSVRDRVVNHAIFKTLNEIFEPIFIPESYSSRIGKGTHRGVKSLKQHLIEIQKSHGKCFVLKCDIKKFFHSINHAVLLRIIQTKIKDSDMIWLIRLLLDSFPNRAQFERERVGCPIGNLTSQLFANIYLNELDQYITKELHIKSYLRYTDDFVIVHYDREHLTQLITTIRIFLHVKLELKLHPNKISIRKYRQGIDFLGYVALSRATVLRTKTKNRILLKIKERVSQLKEGKITEEKFMQILNSYLGVLSHVNSHKIRAEIMDYIWKNLNSSS</sequence>
<evidence type="ECO:0000259" key="1">
    <source>
        <dbReference type="PROSITE" id="PS50878"/>
    </source>
</evidence>
<dbReference type="PANTHER" id="PTHR34047:SF8">
    <property type="entry name" value="PROTEIN YKFC"/>
    <property type="match status" value="1"/>
</dbReference>